<feature type="compositionally biased region" description="Acidic residues" evidence="1">
    <location>
        <begin position="101"/>
        <end position="117"/>
    </location>
</feature>
<evidence type="ECO:0008006" key="4">
    <source>
        <dbReference type="Google" id="ProtNLM"/>
    </source>
</evidence>
<feature type="compositionally biased region" description="Basic and acidic residues" evidence="1">
    <location>
        <begin position="390"/>
        <end position="408"/>
    </location>
</feature>
<dbReference type="Gene3D" id="3.30.110.20">
    <property type="entry name" value="Alba-like domain"/>
    <property type="match status" value="1"/>
</dbReference>
<dbReference type="PANTHER" id="PTHR13464:SF0">
    <property type="entry name" value="SAP30-BINDING PROTEIN"/>
    <property type="match status" value="1"/>
</dbReference>
<reference evidence="2 3" key="1">
    <citation type="submission" date="2021-03" db="EMBL/GenBank/DDBJ databases">
        <authorList>
            <person name="King G.J."/>
            <person name="Bancroft I."/>
            <person name="Baten A."/>
            <person name="Bloomfield J."/>
            <person name="Borpatragohain P."/>
            <person name="He Z."/>
            <person name="Irish N."/>
            <person name="Irwin J."/>
            <person name="Liu K."/>
            <person name="Mauleon R.P."/>
            <person name="Moore J."/>
            <person name="Morris R."/>
            <person name="Ostergaard L."/>
            <person name="Wang B."/>
            <person name="Wells R."/>
        </authorList>
    </citation>
    <scope>NUCLEOTIDE SEQUENCE [LARGE SCALE GENOMIC DNA]</scope>
    <source>
        <strain evidence="2">R-o-18</strain>
        <tissue evidence="2">Leaf</tissue>
    </source>
</reference>
<dbReference type="Pfam" id="PF07818">
    <property type="entry name" value="HCNGP"/>
    <property type="match status" value="1"/>
</dbReference>
<dbReference type="PANTHER" id="PTHR13464">
    <property type="entry name" value="TRANSCRIPTIONAL REGULATOR PROTEIN HCNGP"/>
    <property type="match status" value="1"/>
</dbReference>
<feature type="compositionally biased region" description="Low complexity" evidence="1">
    <location>
        <begin position="371"/>
        <end position="387"/>
    </location>
</feature>
<comment type="caution">
    <text evidence="2">The sequence shown here is derived from an EMBL/GenBank/DDBJ whole genome shotgun (WGS) entry which is preliminary data.</text>
</comment>
<accession>A0ABQ7LGU1</accession>
<dbReference type="EMBL" id="JADBGQ010000008">
    <property type="protein sequence ID" value="KAG5385160.1"/>
    <property type="molecule type" value="Genomic_DNA"/>
</dbReference>
<dbReference type="Proteomes" id="UP000823674">
    <property type="component" value="Chromosome A09"/>
</dbReference>
<evidence type="ECO:0000313" key="2">
    <source>
        <dbReference type="EMBL" id="KAG5385160.1"/>
    </source>
</evidence>
<feature type="region of interest" description="Disordered" evidence="1">
    <location>
        <begin position="334"/>
        <end position="408"/>
    </location>
</feature>
<sequence>MEGITEGVNNMSLGVDTQKKNRIQVSNTKKPLFFYVNLAKRYMQQYADVELSALGMEIMTMTVDIKDDSRGRPVQKAKLRQFIMASKKKHSEGIALLSVYSDEDDEEMEDAEEEEEAERAKEAQQEEANIMDEEKKRGEEDSGTPKVVVIDGGASSAHATPRSLDNDEPDWSSPMNLESERALDDTSGESNDTLLDQFLPPRPKDKCSEDLQRKIDKFLSLKKMGKSFNNEVRNRKEYRNPDFLLHAVSYQDIDQTGSCFSKDVFDPNGYDPSDFCDAIELDMKHERERKEQESKKNQRLDFVSVGTQPGAVFAAQKPNIPIPGVPALATTGLPSVPTDIAARDGRPNKKSKWDKVDGDVKNPPLAAGTNAAPVSSASAGSGYSAFAQQRRREVEGRKSSERKLERRS</sequence>
<feature type="compositionally biased region" description="Basic and acidic residues" evidence="1">
    <location>
        <begin position="341"/>
        <end position="360"/>
    </location>
</feature>
<keyword evidence="3" id="KW-1185">Reference proteome</keyword>
<dbReference type="InterPro" id="IPR012479">
    <property type="entry name" value="SAP30BP"/>
</dbReference>
<proteinExistence type="predicted"/>
<organism evidence="2 3">
    <name type="scientific">Brassica rapa subsp. trilocularis</name>
    <dbReference type="NCBI Taxonomy" id="1813537"/>
    <lineage>
        <taxon>Eukaryota</taxon>
        <taxon>Viridiplantae</taxon>
        <taxon>Streptophyta</taxon>
        <taxon>Embryophyta</taxon>
        <taxon>Tracheophyta</taxon>
        <taxon>Spermatophyta</taxon>
        <taxon>Magnoliopsida</taxon>
        <taxon>eudicotyledons</taxon>
        <taxon>Gunneridae</taxon>
        <taxon>Pentapetalae</taxon>
        <taxon>rosids</taxon>
        <taxon>malvids</taxon>
        <taxon>Brassicales</taxon>
        <taxon>Brassicaceae</taxon>
        <taxon>Brassiceae</taxon>
        <taxon>Brassica</taxon>
    </lineage>
</organism>
<name>A0ABQ7LGU1_BRACM</name>
<evidence type="ECO:0000313" key="3">
    <source>
        <dbReference type="Proteomes" id="UP000823674"/>
    </source>
</evidence>
<feature type="region of interest" description="Disordered" evidence="1">
    <location>
        <begin position="98"/>
        <end position="209"/>
    </location>
</feature>
<evidence type="ECO:0000256" key="1">
    <source>
        <dbReference type="SAM" id="MobiDB-lite"/>
    </source>
</evidence>
<dbReference type="InterPro" id="IPR036882">
    <property type="entry name" value="Alba-like_dom_sf"/>
</dbReference>
<protein>
    <recommendedName>
        <fullName evidence="4">SAP30-binding protein</fullName>
    </recommendedName>
</protein>
<gene>
    <name evidence="2" type="primary">A09p048120.1_BraROA</name>
    <name evidence="2" type="ORF">IGI04_036630</name>
</gene>
<dbReference type="SUPFAM" id="SSF82704">
    <property type="entry name" value="AlbA-like"/>
    <property type="match status" value="1"/>
</dbReference>